<evidence type="ECO:0000256" key="4">
    <source>
        <dbReference type="ARBA" id="ARBA00023040"/>
    </source>
</evidence>
<evidence type="ECO:0000256" key="7">
    <source>
        <dbReference type="ARBA" id="ARBA00023224"/>
    </source>
</evidence>
<keyword evidence="2 8" id="KW-0812">Transmembrane</keyword>
<evidence type="ECO:0000256" key="3">
    <source>
        <dbReference type="ARBA" id="ARBA00022989"/>
    </source>
</evidence>
<dbReference type="GO" id="GO:0004930">
    <property type="term" value="F:G protein-coupled receptor activity"/>
    <property type="evidence" value="ECO:0007669"/>
    <property type="project" value="UniProtKB-KW"/>
</dbReference>
<dbReference type="InterPro" id="IPR000276">
    <property type="entry name" value="GPCR_Rhodpsn"/>
</dbReference>
<evidence type="ECO:0000259" key="9">
    <source>
        <dbReference type="PROSITE" id="PS50262"/>
    </source>
</evidence>
<dbReference type="Pfam" id="PF00001">
    <property type="entry name" value="7tm_1"/>
    <property type="match status" value="1"/>
</dbReference>
<dbReference type="PRINTS" id="PR00237">
    <property type="entry name" value="GPCRRHODOPSN"/>
</dbReference>
<organism evidence="10 11">
    <name type="scientific">Littorina saxatilis</name>
    <dbReference type="NCBI Taxonomy" id="31220"/>
    <lineage>
        <taxon>Eukaryota</taxon>
        <taxon>Metazoa</taxon>
        <taxon>Spiralia</taxon>
        <taxon>Lophotrochozoa</taxon>
        <taxon>Mollusca</taxon>
        <taxon>Gastropoda</taxon>
        <taxon>Caenogastropoda</taxon>
        <taxon>Littorinimorpha</taxon>
        <taxon>Littorinoidea</taxon>
        <taxon>Littorinidae</taxon>
        <taxon>Littorina</taxon>
    </lineage>
</organism>
<dbReference type="SUPFAM" id="SSF81321">
    <property type="entry name" value="Family A G protein-coupled receptor-like"/>
    <property type="match status" value="1"/>
</dbReference>
<evidence type="ECO:0000313" key="10">
    <source>
        <dbReference type="EMBL" id="KAK7087764.1"/>
    </source>
</evidence>
<comment type="caution">
    <text evidence="10">The sequence shown here is derived from an EMBL/GenBank/DDBJ whole genome shotgun (WGS) entry which is preliminary data.</text>
</comment>
<dbReference type="PANTHER" id="PTHR24240">
    <property type="entry name" value="OPSIN"/>
    <property type="match status" value="1"/>
</dbReference>
<name>A0AAN9AJ58_9CAEN</name>
<evidence type="ECO:0000256" key="6">
    <source>
        <dbReference type="ARBA" id="ARBA00023170"/>
    </source>
</evidence>
<evidence type="ECO:0000256" key="1">
    <source>
        <dbReference type="ARBA" id="ARBA00004141"/>
    </source>
</evidence>
<keyword evidence="5 8" id="KW-0472">Membrane</keyword>
<evidence type="ECO:0000256" key="8">
    <source>
        <dbReference type="SAM" id="Phobius"/>
    </source>
</evidence>
<keyword evidence="6" id="KW-0675">Receptor</keyword>
<evidence type="ECO:0000256" key="5">
    <source>
        <dbReference type="ARBA" id="ARBA00023136"/>
    </source>
</evidence>
<feature type="transmembrane region" description="Helical" evidence="8">
    <location>
        <begin position="43"/>
        <end position="65"/>
    </location>
</feature>
<reference evidence="10 11" key="1">
    <citation type="submission" date="2024-02" db="EMBL/GenBank/DDBJ databases">
        <title>Chromosome-scale genome assembly of the rough periwinkle Littorina saxatilis.</title>
        <authorList>
            <person name="De Jode A."/>
            <person name="Faria R."/>
            <person name="Formenti G."/>
            <person name="Sims Y."/>
            <person name="Smith T.P."/>
            <person name="Tracey A."/>
            <person name="Wood J.M.D."/>
            <person name="Zagrodzka Z.B."/>
            <person name="Johannesson K."/>
            <person name="Butlin R.K."/>
            <person name="Leder E.H."/>
        </authorList>
    </citation>
    <scope>NUCLEOTIDE SEQUENCE [LARGE SCALE GENOMIC DNA]</scope>
    <source>
        <strain evidence="10">Snail1</strain>
        <tissue evidence="10">Muscle</tissue>
    </source>
</reference>
<sequence>MASWVLFHFIVLAGCYVSIFLKTRRDVLTTSSRGHQDLLVSKICFVLVVAFIVCWSPYTLFSLWFSSFSTVVPPIVTILPVMLAKVSACINPFLYIVVSTRFRNKYLSLIWCQKTATVDIPQMTQPTEENPAPSSLLS</sequence>
<comment type="subcellular location">
    <subcellularLocation>
        <location evidence="1">Membrane</location>
        <topology evidence="1">Multi-pass membrane protein</topology>
    </subcellularLocation>
</comment>
<feature type="transmembrane region" description="Helical" evidence="8">
    <location>
        <begin position="71"/>
        <end position="98"/>
    </location>
</feature>
<gene>
    <name evidence="10" type="ORF">V1264_021772</name>
</gene>
<dbReference type="Gene3D" id="1.20.1070.10">
    <property type="entry name" value="Rhodopsin 7-helix transmembrane proteins"/>
    <property type="match status" value="1"/>
</dbReference>
<accession>A0AAN9AJ58</accession>
<keyword evidence="7" id="KW-0807">Transducer</keyword>
<dbReference type="EMBL" id="JBAMIC010004070">
    <property type="protein sequence ID" value="KAK7087764.1"/>
    <property type="molecule type" value="Genomic_DNA"/>
</dbReference>
<feature type="transmembrane region" description="Helical" evidence="8">
    <location>
        <begin position="6"/>
        <end position="23"/>
    </location>
</feature>
<dbReference type="GO" id="GO:0016020">
    <property type="term" value="C:membrane"/>
    <property type="evidence" value="ECO:0007669"/>
    <property type="project" value="UniProtKB-SubCell"/>
</dbReference>
<proteinExistence type="predicted"/>
<dbReference type="InterPro" id="IPR017452">
    <property type="entry name" value="GPCR_Rhodpsn_7TM"/>
</dbReference>
<protein>
    <recommendedName>
        <fullName evidence="9">G-protein coupled receptors family 1 profile domain-containing protein</fullName>
    </recommendedName>
</protein>
<dbReference type="InterPro" id="IPR050125">
    <property type="entry name" value="GPCR_opsins"/>
</dbReference>
<keyword evidence="3 8" id="KW-1133">Transmembrane helix</keyword>
<dbReference type="Proteomes" id="UP001374579">
    <property type="component" value="Unassembled WGS sequence"/>
</dbReference>
<feature type="domain" description="G-protein coupled receptors family 1 profile" evidence="9">
    <location>
        <begin position="1"/>
        <end position="95"/>
    </location>
</feature>
<evidence type="ECO:0000313" key="11">
    <source>
        <dbReference type="Proteomes" id="UP001374579"/>
    </source>
</evidence>
<keyword evidence="4" id="KW-0297">G-protein coupled receptor</keyword>
<dbReference type="PROSITE" id="PS50262">
    <property type="entry name" value="G_PROTEIN_RECEP_F1_2"/>
    <property type="match status" value="1"/>
</dbReference>
<evidence type="ECO:0000256" key="2">
    <source>
        <dbReference type="ARBA" id="ARBA00022692"/>
    </source>
</evidence>
<keyword evidence="11" id="KW-1185">Reference proteome</keyword>
<dbReference type="AlphaFoldDB" id="A0AAN9AJ58"/>